<dbReference type="InterPro" id="IPR015815">
    <property type="entry name" value="HIBADH-related"/>
</dbReference>
<organism evidence="7 8">
    <name type="scientific">Agitococcus lubricus</name>
    <dbReference type="NCBI Taxonomy" id="1077255"/>
    <lineage>
        <taxon>Bacteria</taxon>
        <taxon>Pseudomonadati</taxon>
        <taxon>Pseudomonadota</taxon>
        <taxon>Gammaproteobacteria</taxon>
        <taxon>Moraxellales</taxon>
        <taxon>Moraxellaceae</taxon>
        <taxon>Agitococcus</taxon>
    </lineage>
</organism>
<proteinExistence type="inferred from homology"/>
<dbReference type="PANTHER" id="PTHR43060:SF15">
    <property type="entry name" value="3-HYDROXYISOBUTYRATE DEHYDROGENASE-LIKE 1, MITOCHONDRIAL-RELATED"/>
    <property type="match status" value="1"/>
</dbReference>
<evidence type="ECO:0000256" key="4">
    <source>
        <dbReference type="PIRSR" id="PIRSR000103-1"/>
    </source>
</evidence>
<accession>A0A2T5ISY7</accession>
<dbReference type="InterPro" id="IPR029154">
    <property type="entry name" value="HIBADH-like_NADP-bd"/>
</dbReference>
<dbReference type="InterPro" id="IPR006115">
    <property type="entry name" value="6PGDH_NADP-bd"/>
</dbReference>
<comment type="caution">
    <text evidence="7">The sequence shown here is derived from an EMBL/GenBank/DDBJ whole genome shotgun (WGS) entry which is preliminary data.</text>
</comment>
<keyword evidence="3" id="KW-0520">NAD</keyword>
<dbReference type="Pfam" id="PF03446">
    <property type="entry name" value="NAD_binding_2"/>
    <property type="match status" value="1"/>
</dbReference>
<feature type="active site" evidence="4">
    <location>
        <position position="171"/>
    </location>
</feature>
<evidence type="ECO:0000313" key="7">
    <source>
        <dbReference type="EMBL" id="PTQ86957.1"/>
    </source>
</evidence>
<dbReference type="GO" id="GO:0016491">
    <property type="term" value="F:oxidoreductase activity"/>
    <property type="evidence" value="ECO:0007669"/>
    <property type="project" value="UniProtKB-KW"/>
</dbReference>
<dbReference type="InterPro" id="IPR008927">
    <property type="entry name" value="6-PGluconate_DH-like_C_sf"/>
</dbReference>
<dbReference type="AlphaFoldDB" id="A0A2T5ISY7"/>
<comment type="similarity">
    <text evidence="1">Belongs to the HIBADH-related family.</text>
</comment>
<dbReference type="PROSITE" id="PS00895">
    <property type="entry name" value="3_HYDROXYISOBUT_DH"/>
    <property type="match status" value="1"/>
</dbReference>
<evidence type="ECO:0000259" key="6">
    <source>
        <dbReference type="Pfam" id="PF14833"/>
    </source>
</evidence>
<evidence type="ECO:0000256" key="3">
    <source>
        <dbReference type="ARBA" id="ARBA00023027"/>
    </source>
</evidence>
<dbReference type="Gene3D" id="1.10.1040.10">
    <property type="entry name" value="N-(1-d-carboxylethyl)-l-norvaline Dehydrogenase, domain 2"/>
    <property type="match status" value="1"/>
</dbReference>
<dbReference type="InterPro" id="IPR002204">
    <property type="entry name" value="3-OH-isobutyrate_DH-rel_CS"/>
</dbReference>
<feature type="domain" description="6-phosphogluconate dehydrogenase NADP-binding" evidence="5">
    <location>
        <begin position="2"/>
        <end position="162"/>
    </location>
</feature>
<sequence length="292" mass="31507">MKLAFIGLGNMGYPMAGHLAHQGYDVTVFNRTTHKAIKWAAEYGQGYAATIQRAVHKADIIFSCVGNDDDLRAVTLGTEGVLHHAKSGAIMVDHSTVSAECSKQIAQLFAQKHIHFVDAPVSGGQLGAQKGQLSIMCGAETHIFNAIEPVLKSYGKTIVHMGEVGSGQLTKMVNQICVAGLLQGLAEGIYFAQQAGIDVHKAMSVISQGAASSWQMVNRYPTMLNGEYHFGFAVDWMRKDLDICLAEAAKNGLKLPVTQTVNGFYQELQQLGNGRLDTSSLLLRLQQISSAD</sequence>
<evidence type="ECO:0000256" key="2">
    <source>
        <dbReference type="ARBA" id="ARBA00023002"/>
    </source>
</evidence>
<dbReference type="SUPFAM" id="SSF48179">
    <property type="entry name" value="6-phosphogluconate dehydrogenase C-terminal domain-like"/>
    <property type="match status" value="1"/>
</dbReference>
<dbReference type="Gene3D" id="3.40.50.720">
    <property type="entry name" value="NAD(P)-binding Rossmann-like Domain"/>
    <property type="match status" value="1"/>
</dbReference>
<dbReference type="GO" id="GO:0016054">
    <property type="term" value="P:organic acid catabolic process"/>
    <property type="evidence" value="ECO:0007669"/>
    <property type="project" value="UniProtKB-ARBA"/>
</dbReference>
<dbReference type="InterPro" id="IPR013328">
    <property type="entry name" value="6PGD_dom2"/>
</dbReference>
<dbReference type="Proteomes" id="UP000244223">
    <property type="component" value="Unassembled WGS sequence"/>
</dbReference>
<dbReference type="PIRSF" id="PIRSF000103">
    <property type="entry name" value="HIBADH"/>
    <property type="match status" value="1"/>
</dbReference>
<feature type="domain" description="3-hydroxyisobutyrate dehydrogenase-like NAD-binding" evidence="6">
    <location>
        <begin position="165"/>
        <end position="282"/>
    </location>
</feature>
<dbReference type="InterPro" id="IPR036291">
    <property type="entry name" value="NAD(P)-bd_dom_sf"/>
</dbReference>
<dbReference type="GO" id="GO:0050661">
    <property type="term" value="F:NADP binding"/>
    <property type="evidence" value="ECO:0007669"/>
    <property type="project" value="InterPro"/>
</dbReference>
<dbReference type="RefSeq" id="WP_107866981.1">
    <property type="nucleotide sequence ID" value="NZ_QAON01000026.1"/>
</dbReference>
<evidence type="ECO:0000256" key="1">
    <source>
        <dbReference type="ARBA" id="ARBA00009080"/>
    </source>
</evidence>
<gene>
    <name evidence="7" type="ORF">C8N29_12615</name>
</gene>
<dbReference type="SUPFAM" id="SSF51735">
    <property type="entry name" value="NAD(P)-binding Rossmann-fold domains"/>
    <property type="match status" value="1"/>
</dbReference>
<dbReference type="PANTHER" id="PTHR43060">
    <property type="entry name" value="3-HYDROXYISOBUTYRATE DEHYDROGENASE-LIKE 1, MITOCHONDRIAL-RELATED"/>
    <property type="match status" value="1"/>
</dbReference>
<dbReference type="GO" id="GO:0051287">
    <property type="term" value="F:NAD binding"/>
    <property type="evidence" value="ECO:0007669"/>
    <property type="project" value="InterPro"/>
</dbReference>
<dbReference type="Pfam" id="PF14833">
    <property type="entry name" value="NAD_binding_11"/>
    <property type="match status" value="1"/>
</dbReference>
<dbReference type="OrthoDB" id="9786703at2"/>
<reference evidence="7 8" key="1">
    <citation type="submission" date="2018-04" db="EMBL/GenBank/DDBJ databases">
        <title>Genomic Encyclopedia of Archaeal and Bacterial Type Strains, Phase II (KMG-II): from individual species to whole genera.</title>
        <authorList>
            <person name="Goeker M."/>
        </authorList>
    </citation>
    <scope>NUCLEOTIDE SEQUENCE [LARGE SCALE GENOMIC DNA]</scope>
    <source>
        <strain evidence="7 8">DSM 5822</strain>
    </source>
</reference>
<evidence type="ECO:0000259" key="5">
    <source>
        <dbReference type="Pfam" id="PF03446"/>
    </source>
</evidence>
<protein>
    <submittedName>
        <fullName evidence="7">3-hydroxyisobutyrate dehydrogenase/2-hydroxy-3-oxopropionate reductase</fullName>
    </submittedName>
</protein>
<keyword evidence="8" id="KW-1185">Reference proteome</keyword>
<dbReference type="EMBL" id="QAON01000026">
    <property type="protein sequence ID" value="PTQ86957.1"/>
    <property type="molecule type" value="Genomic_DNA"/>
</dbReference>
<name>A0A2T5ISY7_9GAMM</name>
<evidence type="ECO:0000313" key="8">
    <source>
        <dbReference type="Proteomes" id="UP000244223"/>
    </source>
</evidence>
<keyword evidence="2" id="KW-0560">Oxidoreductase</keyword>